<proteinExistence type="inferred from homology"/>
<dbReference type="Proteomes" id="UP000055060">
    <property type="component" value="Unassembled WGS sequence"/>
</dbReference>
<dbReference type="SMART" id="SM00882">
    <property type="entry name" value="CoA_trans"/>
    <property type="match status" value="1"/>
</dbReference>
<dbReference type="InterPro" id="IPR037171">
    <property type="entry name" value="NagB/RpiA_transferase-like"/>
</dbReference>
<keyword evidence="2" id="KW-0808">Transferase</keyword>
<dbReference type="AlphaFoldDB" id="A0A0S7BIA2"/>
<dbReference type="Gene3D" id="3.30.30.40">
    <property type="match status" value="1"/>
</dbReference>
<keyword evidence="3" id="KW-1185">Reference proteome</keyword>
<dbReference type="Gene3D" id="3.40.1080.10">
    <property type="entry name" value="Glutaconate Coenzyme A-transferase"/>
    <property type="match status" value="1"/>
</dbReference>
<dbReference type="EMBL" id="DF967972">
    <property type="protein sequence ID" value="GAP13874.1"/>
    <property type="molecule type" value="Genomic_DNA"/>
</dbReference>
<dbReference type="STRING" id="360412.LARV_01633"/>
<dbReference type="PANTHER" id="PTHR43293:SF3">
    <property type="entry name" value="CHOLESTEROL RING-CLEAVING HYDROLASE IPDB SUBUNIT"/>
    <property type="match status" value="1"/>
</dbReference>
<reference evidence="2" key="1">
    <citation type="submission" date="2015-07" db="EMBL/GenBank/DDBJ databases">
        <title>Draft Genome Sequences of Anaerolinea thermolimosa IMO-1, Bellilinea caldifistulae GOMI-1, Leptolinea tardivitalis YMTK-2, Levilinea saccharolytica KIBI-1,Longilinea arvoryzae KOME-1, Previously Described as Members of the Anaerolineaceae (Chloroflexi).</title>
        <authorList>
            <person name="Sekiguchi Y."/>
            <person name="Ohashi A."/>
            <person name="Matsuura N."/>
            <person name="Tourlousse M.D."/>
        </authorList>
    </citation>
    <scope>NUCLEOTIDE SEQUENCE [LARGE SCALE GENOMIC DNA]</scope>
    <source>
        <strain evidence="2">KOME-1</strain>
    </source>
</reference>
<comment type="similarity">
    <text evidence="1">Belongs to the 3-oxoacid CoA-transferase subunit B family.</text>
</comment>
<dbReference type="SUPFAM" id="SSF100950">
    <property type="entry name" value="NagB/RpiA/CoA transferase-like"/>
    <property type="match status" value="1"/>
</dbReference>
<protein>
    <submittedName>
        <fullName evidence="2">Acyl CoA:acetate/3-ketoacid CoA transferase, alpha subunit</fullName>
    </submittedName>
</protein>
<dbReference type="InterPro" id="IPR004165">
    <property type="entry name" value="CoA_trans_fam_I"/>
</dbReference>
<dbReference type="Pfam" id="PF01144">
    <property type="entry name" value="CoA_trans"/>
    <property type="match status" value="1"/>
</dbReference>
<gene>
    <name evidence="2" type="ORF">LARV_01633</name>
</gene>
<organism evidence="2">
    <name type="scientific">Longilinea arvoryzae</name>
    <dbReference type="NCBI Taxonomy" id="360412"/>
    <lineage>
        <taxon>Bacteria</taxon>
        <taxon>Bacillati</taxon>
        <taxon>Chloroflexota</taxon>
        <taxon>Anaerolineae</taxon>
        <taxon>Anaerolineales</taxon>
        <taxon>Anaerolineaceae</taxon>
        <taxon>Longilinea</taxon>
    </lineage>
</organism>
<dbReference type="PANTHER" id="PTHR43293">
    <property type="entry name" value="ACETATE COA-TRANSFERASE YDIF"/>
    <property type="match status" value="1"/>
</dbReference>
<evidence type="ECO:0000313" key="2">
    <source>
        <dbReference type="EMBL" id="GAP13874.1"/>
    </source>
</evidence>
<sequence>MKESSMSKLCSLKEAIAQNVHDGDCVYAAGFTHLIPFAAGHEIIRQGRKDLTLARATPDLIYDQMVAAGCAKKVIYSYIGNPGVGSLRIIRSALETGRLEFEEYSHFGMISRLQAGASGLPFMPMNQTAATDLERANPQYKRVTDPYSGREVVVVPALTPDVAIIHVQRCDERGNAHIWGILGEQKEAAFAAKRVILTAEEIVPEEIIRSDPNRTLIPEFVVSAVCHVPYCSHPSYTQGYYDRDNAFYLEWDKISETPESVQAWLQEWVYGVADRDEYWQKLGSETHQRLSVPPLYAAPVNYGEY</sequence>
<evidence type="ECO:0000256" key="1">
    <source>
        <dbReference type="ARBA" id="ARBA00007047"/>
    </source>
</evidence>
<dbReference type="GO" id="GO:0008410">
    <property type="term" value="F:CoA-transferase activity"/>
    <property type="evidence" value="ECO:0007669"/>
    <property type="project" value="InterPro"/>
</dbReference>
<name>A0A0S7BIA2_9CHLR</name>
<evidence type="ECO:0000313" key="3">
    <source>
        <dbReference type="Proteomes" id="UP000055060"/>
    </source>
</evidence>
<accession>A0A0S7BIA2</accession>